<accession>A0ACA9PZW0</accession>
<gene>
    <name evidence="1" type="ORF">ACOLOM_LOCUS11505</name>
</gene>
<keyword evidence="2" id="KW-1185">Reference proteome</keyword>
<protein>
    <submittedName>
        <fullName evidence="1">14388_t:CDS:1</fullName>
    </submittedName>
</protein>
<dbReference type="EMBL" id="CAJVPT010041744">
    <property type="protein sequence ID" value="CAG8728660.1"/>
    <property type="molecule type" value="Genomic_DNA"/>
</dbReference>
<organism evidence="1 2">
    <name type="scientific">Acaulospora colombiana</name>
    <dbReference type="NCBI Taxonomy" id="27376"/>
    <lineage>
        <taxon>Eukaryota</taxon>
        <taxon>Fungi</taxon>
        <taxon>Fungi incertae sedis</taxon>
        <taxon>Mucoromycota</taxon>
        <taxon>Glomeromycotina</taxon>
        <taxon>Glomeromycetes</taxon>
        <taxon>Diversisporales</taxon>
        <taxon>Acaulosporaceae</taxon>
        <taxon>Acaulospora</taxon>
    </lineage>
</organism>
<evidence type="ECO:0000313" key="2">
    <source>
        <dbReference type="Proteomes" id="UP000789525"/>
    </source>
</evidence>
<name>A0ACA9PZW0_9GLOM</name>
<sequence>MSSNELCDNEYELPSESTLVASINSNHNKSRERSKSIIVIDSDDSDDCEKNFQSEALFTPKNVESPFLCSICGDDLSLYSSVIREWHLNNCLDILEDKTDDAVTESKKMKTTSAVKNYIDNLMKDIAKSYM</sequence>
<proteinExistence type="predicted"/>
<comment type="caution">
    <text evidence="1">The sequence shown here is derived from an EMBL/GenBank/DDBJ whole genome shotgun (WGS) entry which is preliminary data.</text>
</comment>
<feature type="non-terminal residue" evidence="1">
    <location>
        <position position="131"/>
    </location>
</feature>
<dbReference type="Proteomes" id="UP000789525">
    <property type="component" value="Unassembled WGS sequence"/>
</dbReference>
<evidence type="ECO:0000313" key="1">
    <source>
        <dbReference type="EMBL" id="CAG8728660.1"/>
    </source>
</evidence>
<reference evidence="1" key="1">
    <citation type="submission" date="2021-06" db="EMBL/GenBank/DDBJ databases">
        <authorList>
            <person name="Kallberg Y."/>
            <person name="Tangrot J."/>
            <person name="Rosling A."/>
        </authorList>
    </citation>
    <scope>NUCLEOTIDE SEQUENCE</scope>
    <source>
        <strain evidence="1">CL356</strain>
    </source>
</reference>